<dbReference type="AlphaFoldDB" id="A0A7T7XPJ7"/>
<reference evidence="1" key="1">
    <citation type="submission" date="2021-01" db="EMBL/GenBank/DDBJ databases">
        <title>Description of Breznakiella homolactica.</title>
        <authorList>
            <person name="Song Y."/>
            <person name="Brune A."/>
        </authorList>
    </citation>
    <scope>NUCLEOTIDE SEQUENCE</scope>
    <source>
        <strain evidence="1">RmG30</strain>
    </source>
</reference>
<name>A0A7T7XPJ7_9SPIR</name>
<protein>
    <submittedName>
        <fullName evidence="1">Uncharacterized protein</fullName>
    </submittedName>
</protein>
<gene>
    <name evidence="1" type="ORF">JFL75_04015</name>
</gene>
<evidence type="ECO:0000313" key="1">
    <source>
        <dbReference type="EMBL" id="QQO10092.1"/>
    </source>
</evidence>
<evidence type="ECO:0000313" key="2">
    <source>
        <dbReference type="Proteomes" id="UP000595917"/>
    </source>
</evidence>
<proteinExistence type="predicted"/>
<dbReference type="RefSeq" id="WP_215627396.1">
    <property type="nucleotide sequence ID" value="NZ_CP067089.2"/>
</dbReference>
<accession>A0A7T7XPJ7</accession>
<dbReference type="EMBL" id="CP067089">
    <property type="protein sequence ID" value="QQO10092.1"/>
    <property type="molecule type" value="Genomic_DNA"/>
</dbReference>
<sequence length="283" mass="30880">MDLTKSQNPNSMTLGSAKIEIAQKPVSIINESGKKGYQLVGLEDLGLARGISITPANTKIEVVADNGTVPMKGQTGKKITVAFSLLERHIPVLAKVMDGVVSVAYEAGELTTVTDKHLPGSVEKDSPIPLSKFNYNGNAPENVEVEQDSVLAENTDYRIIEYAGAYFIVLISDNFDSAKELKISYKVTPAKSYTMSQGGSGIARNLAMRLTNKRRADDGRMISRTWELPYGFCVSDDVITLKSNNDADNVAEVPLSFEFSPHPDMADNMDLEAMSLIREIQEV</sequence>
<dbReference type="KEGG" id="bhc:JFL75_04015"/>
<keyword evidence="2" id="KW-1185">Reference proteome</keyword>
<organism evidence="1 2">
    <name type="scientific">Breznakiella homolactica</name>
    <dbReference type="NCBI Taxonomy" id="2798577"/>
    <lineage>
        <taxon>Bacteria</taxon>
        <taxon>Pseudomonadati</taxon>
        <taxon>Spirochaetota</taxon>
        <taxon>Spirochaetia</taxon>
        <taxon>Spirochaetales</taxon>
        <taxon>Breznakiellaceae</taxon>
        <taxon>Breznakiella</taxon>
    </lineage>
</organism>
<dbReference type="Proteomes" id="UP000595917">
    <property type="component" value="Chromosome"/>
</dbReference>